<evidence type="ECO:0000313" key="2">
    <source>
        <dbReference type="Proteomes" id="UP000033648"/>
    </source>
</evidence>
<dbReference type="PATRIC" id="fig|1684.4.peg.933"/>
<name>A0A0F4KSD1_9BIFI</name>
<evidence type="ECO:0000313" key="1">
    <source>
        <dbReference type="EMBL" id="KJY49567.1"/>
    </source>
</evidence>
<organism evidence="1 2">
    <name type="scientific">Bifidobacterium asteroides</name>
    <dbReference type="NCBI Taxonomy" id="1684"/>
    <lineage>
        <taxon>Bacteria</taxon>
        <taxon>Bacillati</taxon>
        <taxon>Actinomycetota</taxon>
        <taxon>Actinomycetes</taxon>
        <taxon>Bifidobacteriales</taxon>
        <taxon>Bifidobacteriaceae</taxon>
        <taxon>Bifidobacterium</taxon>
    </lineage>
</organism>
<dbReference type="Proteomes" id="UP000033648">
    <property type="component" value="Unassembled WGS sequence"/>
</dbReference>
<reference evidence="1 2" key="1">
    <citation type="submission" date="2014-12" db="EMBL/GenBank/DDBJ databases">
        <title>Comparative genomics of the lactic acid bacteria isolated from the honey bee gut.</title>
        <authorList>
            <person name="Ellegaard K.M."/>
            <person name="Tamarit D."/>
            <person name="Javelind E."/>
            <person name="Olofsson T."/>
            <person name="Andersson S.G."/>
            <person name="Vasquez A."/>
        </authorList>
    </citation>
    <scope>NUCLEOTIDE SEQUENCE [LARGE SCALE GENOMIC DNA]</scope>
    <source>
        <strain evidence="1 2">Bin2</strain>
    </source>
</reference>
<gene>
    <name evidence="1" type="ORF">JF69_08680</name>
</gene>
<dbReference type="EMBL" id="JWME01000011">
    <property type="protein sequence ID" value="KJY49567.1"/>
    <property type="molecule type" value="Genomic_DNA"/>
</dbReference>
<accession>A0A0F4KSD1</accession>
<dbReference type="OrthoDB" id="2079348at2"/>
<comment type="caution">
    <text evidence="1">The sequence shown here is derived from an EMBL/GenBank/DDBJ whole genome shotgun (WGS) entry which is preliminary data.</text>
</comment>
<sequence length="335" mass="37018">MKPEESELNADPDSPLAFFLNGIRNGVNKSNAAIKDIVHALERESSGFALAYKARNSDFRLVVDAPKNTLDAIANGDIKLTADRTGNTFAQLLDPNGRYGKKLPIKREDFSGGIDPVQAANAIQLRAIQGQLEDIAHQIAVIDVRVQEVLEGQQSDRLGLLQSGMRLYLQAREVDDDSLRKLLVSQALRALSDAEAQLELKMESDVKYLANGDYEHEKGKRTKLIDERMDSINSCFPAIHQASIARAAIFCEQGEPKAMAKSLETYSHFIKTTVGDNAGLLAECDRSDTGTEQGIWRSRAALQLDVSNLSEALALPEKHLYLKVSDEKDESHEER</sequence>
<proteinExistence type="predicted"/>
<protein>
    <submittedName>
        <fullName evidence="1">Uncharacterized protein</fullName>
    </submittedName>
</protein>
<dbReference type="AlphaFoldDB" id="A0A0F4KSD1"/>